<reference evidence="3" key="1">
    <citation type="submission" date="2021-01" db="EMBL/GenBank/DDBJ databases">
        <authorList>
            <person name="Corre E."/>
            <person name="Pelletier E."/>
            <person name="Niang G."/>
            <person name="Scheremetjew M."/>
            <person name="Finn R."/>
            <person name="Kale V."/>
            <person name="Holt S."/>
            <person name="Cochrane G."/>
            <person name="Meng A."/>
            <person name="Brown T."/>
            <person name="Cohen L."/>
        </authorList>
    </citation>
    <scope>NUCLEOTIDE SEQUENCE</scope>
    <source>
        <strain evidence="3">CCMP3105</strain>
    </source>
</reference>
<evidence type="ECO:0000313" key="3">
    <source>
        <dbReference type="EMBL" id="CAE4650861.1"/>
    </source>
</evidence>
<feature type="transmembrane region" description="Helical" evidence="1">
    <location>
        <begin position="196"/>
        <end position="221"/>
    </location>
</feature>
<accession>A0A7S4W484</accession>
<evidence type="ECO:0000256" key="1">
    <source>
        <dbReference type="SAM" id="Phobius"/>
    </source>
</evidence>
<feature type="transmembrane region" description="Helical" evidence="1">
    <location>
        <begin position="150"/>
        <end position="176"/>
    </location>
</feature>
<evidence type="ECO:0000256" key="2">
    <source>
        <dbReference type="SAM" id="SignalP"/>
    </source>
</evidence>
<sequence>MSPLPPAHLSLCAVALLSVAAGRQPSCDEPRLQAVASSAQEDAAAFLLQQEGRPLTVARLGALASSKADLKAIGQSKSVPVLMSSAVSDGMGIRGHALTQAEELEEGPATSKTVKDKSALLALELFPPAWLLGLDRFYLGSFRTGIAKVLVSLLTLSLGGFAWGLVDFSAVVLNALRKEESIHVLGMHVDFTPNTLQAAFVLAVVDLVMLPLWVVAAKYAWKVRKGHRMERLKANAMKSPHFKTAAAADNPVKGT</sequence>
<dbReference type="AlphaFoldDB" id="A0A7S4W484"/>
<organism evidence="3">
    <name type="scientific">Alexandrium monilatum</name>
    <dbReference type="NCBI Taxonomy" id="311494"/>
    <lineage>
        <taxon>Eukaryota</taxon>
        <taxon>Sar</taxon>
        <taxon>Alveolata</taxon>
        <taxon>Dinophyceae</taxon>
        <taxon>Gonyaulacales</taxon>
        <taxon>Pyrocystaceae</taxon>
        <taxon>Alexandrium</taxon>
    </lineage>
</organism>
<evidence type="ECO:0008006" key="4">
    <source>
        <dbReference type="Google" id="ProtNLM"/>
    </source>
</evidence>
<protein>
    <recommendedName>
        <fullName evidence="4">TM2 domain-containing protein</fullName>
    </recommendedName>
</protein>
<keyword evidence="1" id="KW-0472">Membrane</keyword>
<dbReference type="EMBL" id="HBNR01074556">
    <property type="protein sequence ID" value="CAE4650861.1"/>
    <property type="molecule type" value="Transcribed_RNA"/>
</dbReference>
<gene>
    <name evidence="3" type="ORF">AMON00008_LOCUS52964</name>
</gene>
<keyword evidence="1" id="KW-0812">Transmembrane</keyword>
<keyword evidence="2" id="KW-0732">Signal</keyword>
<feature type="signal peptide" evidence="2">
    <location>
        <begin position="1"/>
        <end position="22"/>
    </location>
</feature>
<proteinExistence type="predicted"/>
<name>A0A7S4W484_9DINO</name>
<keyword evidence="1" id="KW-1133">Transmembrane helix</keyword>
<feature type="chain" id="PRO_5031360332" description="TM2 domain-containing protein" evidence="2">
    <location>
        <begin position="23"/>
        <end position="255"/>
    </location>
</feature>